<dbReference type="EMBL" id="PDES01000008">
    <property type="protein sequence ID" value="RRQ85083.1"/>
    <property type="molecule type" value="Genomic_DNA"/>
</dbReference>
<dbReference type="Proteomes" id="UP000276379">
    <property type="component" value="Unassembled WGS sequence"/>
</dbReference>
<protein>
    <submittedName>
        <fullName evidence="1">Uncharacterized protein</fullName>
    </submittedName>
</protein>
<reference evidence="1 2" key="1">
    <citation type="submission" date="2017-10" db="EMBL/GenBank/DDBJ databases">
        <title>Draft genome of actinobacteria isolated from guarana (Paullinia cupana (Mart.) Ducke.</title>
        <authorList>
            <person name="Siqueira K.A."/>
            <person name="Liotti R.G."/>
            <person name="Mendes T.A."/>
            <person name="Soares M.A."/>
        </authorList>
    </citation>
    <scope>NUCLEOTIDE SEQUENCE [LARGE SCALE GENOMIC DNA]</scope>
    <source>
        <strain evidence="1 2">199</strain>
    </source>
</reference>
<comment type="caution">
    <text evidence="1">The sequence shown here is derived from an EMBL/GenBank/DDBJ whole genome shotgun (WGS) entry which is preliminary data.</text>
</comment>
<proteinExistence type="predicted"/>
<gene>
    <name evidence="1" type="ORF">CQW44_19040</name>
</gene>
<name>A0A3R8S0H5_9ACTN</name>
<sequence length="72" mass="8085">MIPVNLTGRISAGDEATKFVRVEELSDLTPSYLIPLAHDQEFTRGCGDCWAEDFAALERFFAEGAWDVDWFG</sequence>
<dbReference type="AlphaFoldDB" id="A0A3R8S0H5"/>
<evidence type="ECO:0000313" key="1">
    <source>
        <dbReference type="EMBL" id="RRQ85083.1"/>
    </source>
</evidence>
<organism evidence="1 2">
    <name type="scientific">Streptomyces griseofuscus</name>
    <dbReference type="NCBI Taxonomy" id="146922"/>
    <lineage>
        <taxon>Bacteria</taxon>
        <taxon>Bacillati</taxon>
        <taxon>Actinomycetota</taxon>
        <taxon>Actinomycetes</taxon>
        <taxon>Kitasatosporales</taxon>
        <taxon>Streptomycetaceae</taxon>
        <taxon>Streptomyces</taxon>
    </lineage>
</organism>
<accession>A0A3R8S0H5</accession>
<evidence type="ECO:0000313" key="2">
    <source>
        <dbReference type="Proteomes" id="UP000276379"/>
    </source>
</evidence>
<keyword evidence="2" id="KW-1185">Reference proteome</keyword>